<name>A0A0H4WZY0_9BACT</name>
<dbReference type="PATRIC" id="fig|1297742.4.peg.5391"/>
<organism evidence="2 3">
    <name type="scientific">Pseudomyxococcus hansupus</name>
    <dbReference type="NCBI Taxonomy" id="1297742"/>
    <lineage>
        <taxon>Bacteria</taxon>
        <taxon>Pseudomonadati</taxon>
        <taxon>Myxococcota</taxon>
        <taxon>Myxococcia</taxon>
        <taxon>Myxococcales</taxon>
        <taxon>Cystobacterineae</taxon>
        <taxon>Myxococcaceae</taxon>
        <taxon>Pseudomyxococcus</taxon>
    </lineage>
</organism>
<evidence type="ECO:0000313" key="3">
    <source>
        <dbReference type="Proteomes" id="UP000009026"/>
    </source>
</evidence>
<gene>
    <name evidence="2" type="ORF">A176_005306</name>
</gene>
<dbReference type="AlphaFoldDB" id="A0A0H4WZY0"/>
<dbReference type="STRING" id="1297742.A176_005306"/>
<dbReference type="OrthoDB" id="5383149at2"/>
<dbReference type="EMBL" id="CP012109">
    <property type="protein sequence ID" value="AKQ68394.1"/>
    <property type="molecule type" value="Genomic_DNA"/>
</dbReference>
<keyword evidence="1" id="KW-0472">Membrane</keyword>
<keyword evidence="1" id="KW-1133">Transmembrane helix</keyword>
<keyword evidence="1" id="KW-0812">Transmembrane</keyword>
<protein>
    <submittedName>
        <fullName evidence="2">Permease of the drug/metabolite transporter (DMT) superfamily</fullName>
    </submittedName>
</protein>
<reference evidence="2 3" key="1">
    <citation type="journal article" date="2016" name="PLoS ONE">
        <title>Complete Genome Sequence and Comparative Genomics of a Novel Myxobacterium Myxococcus hansupus.</title>
        <authorList>
            <person name="Sharma G."/>
            <person name="Narwani T."/>
            <person name="Subramanian S."/>
        </authorList>
    </citation>
    <scope>NUCLEOTIDE SEQUENCE [LARGE SCALE GENOMIC DNA]</scope>
    <source>
        <strain evidence="3">mixupus</strain>
    </source>
</reference>
<evidence type="ECO:0000256" key="1">
    <source>
        <dbReference type="SAM" id="Phobius"/>
    </source>
</evidence>
<feature type="transmembrane region" description="Helical" evidence="1">
    <location>
        <begin position="34"/>
        <end position="54"/>
    </location>
</feature>
<proteinExistence type="predicted"/>
<sequence length="109" mass="11239">MDVLAPSLLWLGVVCLYGAWWCRHMGRWPSFARAYGAVMGLGAVLVASGLVTALQGSVSLGAAVGSALAYVMAAGTVLAVLSPLARKPLWAMALLLPVGLMLGVLERAS</sequence>
<keyword evidence="3" id="KW-1185">Reference proteome</keyword>
<feature type="transmembrane region" description="Helical" evidence="1">
    <location>
        <begin position="88"/>
        <end position="105"/>
    </location>
</feature>
<dbReference type="Proteomes" id="UP000009026">
    <property type="component" value="Chromosome"/>
</dbReference>
<evidence type="ECO:0000313" key="2">
    <source>
        <dbReference type="EMBL" id="AKQ68394.1"/>
    </source>
</evidence>
<feature type="transmembrane region" description="Helical" evidence="1">
    <location>
        <begin position="6"/>
        <end position="22"/>
    </location>
</feature>
<feature type="transmembrane region" description="Helical" evidence="1">
    <location>
        <begin position="60"/>
        <end position="81"/>
    </location>
</feature>
<dbReference type="RefSeq" id="WP_002639260.1">
    <property type="nucleotide sequence ID" value="NZ_CP012109.1"/>
</dbReference>
<dbReference type="KEGG" id="mym:A176_005306"/>
<accession>A0A0H4WZY0</accession>